<evidence type="ECO:0000256" key="1">
    <source>
        <dbReference type="ARBA" id="ARBA00004123"/>
    </source>
</evidence>
<evidence type="ECO:0000256" key="5">
    <source>
        <dbReference type="ARBA" id="ARBA00023163"/>
    </source>
</evidence>
<evidence type="ECO:0000313" key="9">
    <source>
        <dbReference type="Proteomes" id="UP000001514"/>
    </source>
</evidence>
<evidence type="ECO:0000256" key="7">
    <source>
        <dbReference type="SAM" id="Coils"/>
    </source>
</evidence>
<dbReference type="Gramene" id="EFJ31709">
    <property type="protein sequence ID" value="EFJ31709"/>
    <property type="gene ID" value="SELMODRAFT_87665"/>
</dbReference>
<keyword evidence="4 7" id="KW-0175">Coiled coil</keyword>
<dbReference type="GO" id="GO:0006355">
    <property type="term" value="P:regulation of DNA-templated transcription"/>
    <property type="evidence" value="ECO:0007669"/>
    <property type="project" value="InterPro"/>
</dbReference>
<evidence type="ECO:0000256" key="3">
    <source>
        <dbReference type="ARBA" id="ARBA00023015"/>
    </source>
</evidence>
<protein>
    <recommendedName>
        <fullName evidence="10">Mediator of RNA polymerase II transcription subunit 28</fullName>
    </recommendedName>
</protein>
<dbReference type="OrthoDB" id="1885414at2759"/>
<dbReference type="KEGG" id="smo:SELMODRAFT_87665"/>
<dbReference type="InterPro" id="IPR034456">
    <property type="entry name" value="MED28"/>
</dbReference>
<dbReference type="OMA" id="EDMISWV"/>
<proteinExistence type="inferred from homology"/>
<dbReference type="FunCoup" id="D8R8J9">
    <property type="interactions" value="293"/>
</dbReference>
<dbReference type="STRING" id="88036.D8R8J9"/>
<feature type="coiled-coil region" evidence="7">
    <location>
        <begin position="72"/>
        <end position="99"/>
    </location>
</feature>
<gene>
    <name evidence="8" type="ORF">SELMODRAFT_87665</name>
</gene>
<keyword evidence="6" id="KW-0539">Nucleus</keyword>
<dbReference type="GO" id="GO:0016592">
    <property type="term" value="C:mediator complex"/>
    <property type="evidence" value="ECO:0007669"/>
    <property type="project" value="InterPro"/>
</dbReference>
<evidence type="ECO:0000256" key="2">
    <source>
        <dbReference type="ARBA" id="ARBA00005571"/>
    </source>
</evidence>
<dbReference type="AlphaFoldDB" id="D8R8J9"/>
<evidence type="ECO:0000256" key="6">
    <source>
        <dbReference type="ARBA" id="ARBA00023242"/>
    </source>
</evidence>
<dbReference type="eggNOG" id="ENOG502RZ9Y">
    <property type="taxonomic scope" value="Eukaryota"/>
</dbReference>
<organism evidence="9">
    <name type="scientific">Selaginella moellendorffii</name>
    <name type="common">Spikemoss</name>
    <dbReference type="NCBI Taxonomy" id="88036"/>
    <lineage>
        <taxon>Eukaryota</taxon>
        <taxon>Viridiplantae</taxon>
        <taxon>Streptophyta</taxon>
        <taxon>Embryophyta</taxon>
        <taxon>Tracheophyta</taxon>
        <taxon>Lycopodiopsida</taxon>
        <taxon>Selaginellales</taxon>
        <taxon>Selaginellaceae</taxon>
        <taxon>Selaginella</taxon>
    </lineage>
</organism>
<dbReference type="EMBL" id="GL377573">
    <property type="protein sequence ID" value="EFJ31709.1"/>
    <property type="molecule type" value="Genomic_DNA"/>
</dbReference>
<keyword evidence="3" id="KW-0805">Transcription regulation</keyword>
<reference evidence="8 9" key="1">
    <citation type="journal article" date="2011" name="Science">
        <title>The Selaginella genome identifies genetic changes associated with the evolution of vascular plants.</title>
        <authorList>
            <person name="Banks J.A."/>
            <person name="Nishiyama T."/>
            <person name="Hasebe M."/>
            <person name="Bowman J.L."/>
            <person name="Gribskov M."/>
            <person name="dePamphilis C."/>
            <person name="Albert V.A."/>
            <person name="Aono N."/>
            <person name="Aoyama T."/>
            <person name="Ambrose B.A."/>
            <person name="Ashton N.W."/>
            <person name="Axtell M.J."/>
            <person name="Barker E."/>
            <person name="Barker M.S."/>
            <person name="Bennetzen J.L."/>
            <person name="Bonawitz N.D."/>
            <person name="Chapple C."/>
            <person name="Cheng C."/>
            <person name="Correa L.G."/>
            <person name="Dacre M."/>
            <person name="DeBarry J."/>
            <person name="Dreyer I."/>
            <person name="Elias M."/>
            <person name="Engstrom E.M."/>
            <person name="Estelle M."/>
            <person name="Feng L."/>
            <person name="Finet C."/>
            <person name="Floyd S.K."/>
            <person name="Frommer W.B."/>
            <person name="Fujita T."/>
            <person name="Gramzow L."/>
            <person name="Gutensohn M."/>
            <person name="Harholt J."/>
            <person name="Hattori M."/>
            <person name="Heyl A."/>
            <person name="Hirai T."/>
            <person name="Hiwatashi Y."/>
            <person name="Ishikawa M."/>
            <person name="Iwata M."/>
            <person name="Karol K.G."/>
            <person name="Koehler B."/>
            <person name="Kolukisaoglu U."/>
            <person name="Kubo M."/>
            <person name="Kurata T."/>
            <person name="Lalonde S."/>
            <person name="Li K."/>
            <person name="Li Y."/>
            <person name="Litt A."/>
            <person name="Lyons E."/>
            <person name="Manning G."/>
            <person name="Maruyama T."/>
            <person name="Michael T.P."/>
            <person name="Mikami K."/>
            <person name="Miyazaki S."/>
            <person name="Morinaga S."/>
            <person name="Murata T."/>
            <person name="Mueller-Roeber B."/>
            <person name="Nelson D.R."/>
            <person name="Obara M."/>
            <person name="Oguri Y."/>
            <person name="Olmstead R.G."/>
            <person name="Onodera N."/>
            <person name="Petersen B.L."/>
            <person name="Pils B."/>
            <person name="Prigge M."/>
            <person name="Rensing S.A."/>
            <person name="Riano-Pachon D.M."/>
            <person name="Roberts A.W."/>
            <person name="Sato Y."/>
            <person name="Scheller H.V."/>
            <person name="Schulz B."/>
            <person name="Schulz C."/>
            <person name="Shakirov E.V."/>
            <person name="Shibagaki N."/>
            <person name="Shinohara N."/>
            <person name="Shippen D.E."/>
            <person name="Soerensen I."/>
            <person name="Sotooka R."/>
            <person name="Sugimoto N."/>
            <person name="Sugita M."/>
            <person name="Sumikawa N."/>
            <person name="Tanurdzic M."/>
            <person name="Theissen G."/>
            <person name="Ulvskov P."/>
            <person name="Wakazuki S."/>
            <person name="Weng J.K."/>
            <person name="Willats W.W."/>
            <person name="Wipf D."/>
            <person name="Wolf P.G."/>
            <person name="Yang L."/>
            <person name="Zimmer A.D."/>
            <person name="Zhu Q."/>
            <person name="Mitros T."/>
            <person name="Hellsten U."/>
            <person name="Loque D."/>
            <person name="Otillar R."/>
            <person name="Salamov A."/>
            <person name="Schmutz J."/>
            <person name="Shapiro H."/>
            <person name="Lindquist E."/>
            <person name="Lucas S."/>
            <person name="Rokhsar D."/>
            <person name="Grigoriev I.V."/>
        </authorList>
    </citation>
    <scope>NUCLEOTIDE SEQUENCE [LARGE SCALE GENOMIC DNA]</scope>
</reference>
<keyword evidence="5" id="KW-0804">Transcription</keyword>
<comment type="similarity">
    <text evidence="2">Belongs to the Mediator complex subunit 28 family.</text>
</comment>
<dbReference type="Pfam" id="PF11594">
    <property type="entry name" value="Med28"/>
    <property type="match status" value="1"/>
</dbReference>
<keyword evidence="9" id="KW-1185">Reference proteome</keyword>
<evidence type="ECO:0000313" key="8">
    <source>
        <dbReference type="EMBL" id="EFJ31709.1"/>
    </source>
</evidence>
<sequence>MSSLNEVQSWVASLDATLLPCLPARELQAADRSTHPSHHVDVERHAREFMEAAKQLQVFFIRVQHEHQPPKEELLKKEIAGLESELRAKDELIKRQKRLLQGWRDILKAQKLKHIHELERV</sequence>
<dbReference type="PANTHER" id="PTHR39117:SF1">
    <property type="entry name" value="MEDIATOR OF RNA POLYMERASE II TRANSCRIPTION SUBUNIT 28"/>
    <property type="match status" value="1"/>
</dbReference>
<dbReference type="Proteomes" id="UP000001514">
    <property type="component" value="Unassembled WGS sequence"/>
</dbReference>
<evidence type="ECO:0008006" key="10">
    <source>
        <dbReference type="Google" id="ProtNLM"/>
    </source>
</evidence>
<evidence type="ECO:0000256" key="4">
    <source>
        <dbReference type="ARBA" id="ARBA00023054"/>
    </source>
</evidence>
<name>D8R8J9_SELML</name>
<dbReference type="InterPro" id="IPR021640">
    <property type="entry name" value="Mediator_Med28"/>
</dbReference>
<dbReference type="PANTHER" id="PTHR39117">
    <property type="entry name" value="MEDIATOR OF RNA POLYMERASE II TRANSCRIPTION SUBUNIT 28"/>
    <property type="match status" value="1"/>
</dbReference>
<accession>D8R8J9</accession>
<dbReference type="InParanoid" id="D8R8J9"/>
<dbReference type="HOGENOM" id="CLU_1789747_0_0_1"/>
<comment type="subcellular location">
    <subcellularLocation>
        <location evidence="1">Nucleus</location>
    </subcellularLocation>
</comment>